<gene>
    <name evidence="1" type="ORF">WH47_00793</name>
</gene>
<sequence>PNSNANINTKPRSFRPPPIYIKIDPKDVIKFGNELSASIGEKNYYLKFIRDQVRINFNNIDAFTAAKQAFLEAGLKFHTYSLPSEKNFNAVLKGLPLVQPSEVLDELRQNNLSPLSCVNFNNQTSYPIFKISLPPSTTLAQIRKISFLFHVRIYWKKYRNGRNYTQCFKCQCYGQAPGNCYKSQKCVKCGGNHTSKDCVSTA</sequence>
<accession>A0A0L7QK05</accession>
<proteinExistence type="predicted"/>
<evidence type="ECO:0000313" key="2">
    <source>
        <dbReference type="Proteomes" id="UP000053825"/>
    </source>
</evidence>
<name>A0A0L7QK05_9HYME</name>
<dbReference type="Proteomes" id="UP000053825">
    <property type="component" value="Unassembled WGS sequence"/>
</dbReference>
<dbReference type="STRING" id="597456.A0A0L7QK05"/>
<protein>
    <submittedName>
        <fullName evidence="1">Nucleic-acid-binding protein from mobile element jockey</fullName>
    </submittedName>
</protein>
<dbReference type="AlphaFoldDB" id="A0A0L7QK05"/>
<keyword evidence="2" id="KW-1185">Reference proteome</keyword>
<feature type="non-terminal residue" evidence="1">
    <location>
        <position position="1"/>
    </location>
</feature>
<evidence type="ECO:0000313" key="1">
    <source>
        <dbReference type="EMBL" id="KOC58972.1"/>
    </source>
</evidence>
<dbReference type="OrthoDB" id="7616876at2759"/>
<organism evidence="1 2">
    <name type="scientific">Habropoda laboriosa</name>
    <dbReference type="NCBI Taxonomy" id="597456"/>
    <lineage>
        <taxon>Eukaryota</taxon>
        <taxon>Metazoa</taxon>
        <taxon>Ecdysozoa</taxon>
        <taxon>Arthropoda</taxon>
        <taxon>Hexapoda</taxon>
        <taxon>Insecta</taxon>
        <taxon>Pterygota</taxon>
        <taxon>Neoptera</taxon>
        <taxon>Endopterygota</taxon>
        <taxon>Hymenoptera</taxon>
        <taxon>Apocrita</taxon>
        <taxon>Aculeata</taxon>
        <taxon>Apoidea</taxon>
        <taxon>Anthophila</taxon>
        <taxon>Apidae</taxon>
        <taxon>Habropoda</taxon>
    </lineage>
</organism>
<reference evidence="1 2" key="1">
    <citation type="submission" date="2015-07" db="EMBL/GenBank/DDBJ databases">
        <title>The genome of Habropoda laboriosa.</title>
        <authorList>
            <person name="Pan H."/>
            <person name="Kapheim K."/>
        </authorList>
    </citation>
    <scope>NUCLEOTIDE SEQUENCE [LARGE SCALE GENOMIC DNA]</scope>
    <source>
        <strain evidence="1">0110345459</strain>
    </source>
</reference>
<dbReference type="EMBL" id="KQ414989">
    <property type="protein sequence ID" value="KOC58972.1"/>
    <property type="molecule type" value="Genomic_DNA"/>
</dbReference>